<dbReference type="InterPro" id="IPR007759">
    <property type="entry name" value="Asxl_HARE-HTH"/>
</dbReference>
<dbReference type="PROSITE" id="PS51913">
    <property type="entry name" value="HTH_HARE"/>
    <property type="match status" value="1"/>
</dbReference>
<dbReference type="GO" id="GO:0003700">
    <property type="term" value="F:DNA-binding transcription factor activity"/>
    <property type="evidence" value="ECO:0007669"/>
    <property type="project" value="InterPro"/>
</dbReference>
<comment type="caution">
    <text evidence="3">The sequence shown here is derived from an EMBL/GenBank/DDBJ whole genome shotgun (WGS) entry which is preliminary data.</text>
</comment>
<dbReference type="InterPro" id="IPR036388">
    <property type="entry name" value="WH-like_DNA-bd_sf"/>
</dbReference>
<feature type="domain" description="HTH HARE-type" evidence="2">
    <location>
        <begin position="272"/>
        <end position="336"/>
    </location>
</feature>
<evidence type="ECO:0000256" key="1">
    <source>
        <dbReference type="ARBA" id="ARBA00023163"/>
    </source>
</evidence>
<keyword evidence="1" id="KW-0804">Transcription</keyword>
<dbReference type="Pfam" id="PF04545">
    <property type="entry name" value="Sigma70_r4"/>
    <property type="match status" value="1"/>
</dbReference>
<organism evidence="3 4">
    <name type="scientific">Candidatus Falkowbacteria bacterium CG23_combo_of_CG06-09_8_20_14_all_41_10</name>
    <dbReference type="NCBI Taxonomy" id="1974571"/>
    <lineage>
        <taxon>Bacteria</taxon>
        <taxon>Candidatus Falkowiibacteriota</taxon>
    </lineage>
</organism>
<dbReference type="InterPro" id="IPR013324">
    <property type="entry name" value="RNA_pol_sigma_r3/r4-like"/>
</dbReference>
<dbReference type="InterPro" id="IPR000943">
    <property type="entry name" value="RNA_pol_sigma70"/>
</dbReference>
<dbReference type="PRINTS" id="PR00046">
    <property type="entry name" value="SIGMA70FCT"/>
</dbReference>
<evidence type="ECO:0000313" key="3">
    <source>
        <dbReference type="EMBL" id="PIP34259.1"/>
    </source>
</evidence>
<dbReference type="Gene3D" id="1.10.10.10">
    <property type="entry name" value="Winged helix-like DNA-binding domain superfamily/Winged helix DNA-binding domain"/>
    <property type="match status" value="1"/>
</dbReference>
<evidence type="ECO:0000313" key="4">
    <source>
        <dbReference type="Proteomes" id="UP000231408"/>
    </source>
</evidence>
<dbReference type="InterPro" id="IPR050239">
    <property type="entry name" value="Sigma-70_RNA_pol_init_factors"/>
</dbReference>
<gene>
    <name evidence="3" type="ORF">COX21_03865</name>
</gene>
<dbReference type="PANTHER" id="PTHR30603:SF47">
    <property type="entry name" value="RNA POLYMERASE SIGMA FACTOR SIGD, CHLOROPLASTIC"/>
    <property type="match status" value="1"/>
</dbReference>
<dbReference type="Proteomes" id="UP000231408">
    <property type="component" value="Unassembled WGS sequence"/>
</dbReference>
<dbReference type="InterPro" id="IPR007630">
    <property type="entry name" value="RNA_pol_sigma70_r4"/>
</dbReference>
<dbReference type="SUPFAM" id="SSF88659">
    <property type="entry name" value="Sigma3 and sigma4 domains of RNA polymerase sigma factors"/>
    <property type="match status" value="1"/>
</dbReference>
<dbReference type="EMBL" id="PCSE01000109">
    <property type="protein sequence ID" value="PIP34259.1"/>
    <property type="molecule type" value="Genomic_DNA"/>
</dbReference>
<dbReference type="GO" id="GO:0006352">
    <property type="term" value="P:DNA-templated transcription initiation"/>
    <property type="evidence" value="ECO:0007669"/>
    <property type="project" value="InterPro"/>
</dbReference>
<proteinExistence type="predicted"/>
<reference evidence="3 4" key="1">
    <citation type="submission" date="2017-09" db="EMBL/GenBank/DDBJ databases">
        <title>Depth-based differentiation of microbial function through sediment-hosted aquifers and enrichment of novel symbionts in the deep terrestrial subsurface.</title>
        <authorList>
            <person name="Probst A.J."/>
            <person name="Ladd B."/>
            <person name="Jarett J.K."/>
            <person name="Geller-Mcgrath D.E."/>
            <person name="Sieber C.M."/>
            <person name="Emerson J.B."/>
            <person name="Anantharaman K."/>
            <person name="Thomas B.C."/>
            <person name="Malmstrom R."/>
            <person name="Stieglmeier M."/>
            <person name="Klingl A."/>
            <person name="Woyke T."/>
            <person name="Ryan C.M."/>
            <person name="Banfield J.F."/>
        </authorList>
    </citation>
    <scope>NUCLEOTIDE SEQUENCE [LARGE SCALE GENOMIC DNA]</scope>
    <source>
        <strain evidence="3">CG23_combo_of_CG06-09_8_20_14_all_41_10</strain>
    </source>
</reference>
<protein>
    <recommendedName>
        <fullName evidence="2">HTH HARE-type domain-containing protein</fullName>
    </recommendedName>
</protein>
<name>A0A2G9ZM54_9BACT</name>
<dbReference type="PANTHER" id="PTHR30603">
    <property type="entry name" value="RNA POLYMERASE SIGMA FACTOR RPO"/>
    <property type="match status" value="1"/>
</dbReference>
<sequence length="338" mass="38695">MENVLEKIVKSKKTEELNKLNAVKIVNSLFGDLMERERDVLVRRFGLNGNESETLEKIGGLHNLTRERVRQIEAGSIKKLKKLENLETCLADIKKVVSELLSVHGGLMEQEFLLDILALFCIDAKSSDNERELYKKNFDFIISKLLEDHVEKTDKSDKFNPFYSIKDQAVSHLEEIVGELTGKINKIKQTVDIEELLAMIKGLDSYTKHQNKLNSGPDSDITSIFKSEVFPELGEIINTNKPLYSLIQAAKNIDRNKFGNWGLNDWPEINPKKISDKIYLVLKNNGEPMHFTEIADKINEVGFDHKKANSGTCHNELILDDRYVLTDRGMYGLKEWNK</sequence>
<dbReference type="AlphaFoldDB" id="A0A2G9ZM54"/>
<accession>A0A2G9ZM54</accession>
<dbReference type="Gene3D" id="1.10.10.1250">
    <property type="entry name" value="RNA polymerase, subunit delta, N-terminal domain"/>
    <property type="match status" value="1"/>
</dbReference>
<evidence type="ECO:0000259" key="2">
    <source>
        <dbReference type="PROSITE" id="PS51913"/>
    </source>
</evidence>
<dbReference type="InterPro" id="IPR038087">
    <property type="entry name" value="RNAP_delta_N_dom_sf"/>
</dbReference>